<evidence type="ECO:0000256" key="1">
    <source>
        <dbReference type="SAM" id="MobiDB-lite"/>
    </source>
</evidence>
<sequence>MKRCVSILFLLEIDNTKSREGPGNESESKGEGMYAILCVRLAMGRNPNRPHSEGANLSSRNFPAPRHAT</sequence>
<protein>
    <submittedName>
        <fullName evidence="2">Uncharacterized protein</fullName>
    </submittedName>
</protein>
<dbReference type="HOGENOM" id="CLU_2777757_0_0_1"/>
<dbReference type="AlphaFoldDB" id="A0A0C3Q8N2"/>
<evidence type="ECO:0000313" key="3">
    <source>
        <dbReference type="Proteomes" id="UP000054248"/>
    </source>
</evidence>
<name>A0A0C3Q8N2_9AGAM</name>
<proteinExistence type="predicted"/>
<feature type="region of interest" description="Disordered" evidence="1">
    <location>
        <begin position="45"/>
        <end position="69"/>
    </location>
</feature>
<evidence type="ECO:0000313" key="2">
    <source>
        <dbReference type="EMBL" id="KIO20139.1"/>
    </source>
</evidence>
<dbReference type="Proteomes" id="UP000054248">
    <property type="component" value="Unassembled WGS sequence"/>
</dbReference>
<organism evidence="2 3">
    <name type="scientific">Tulasnella calospora MUT 4182</name>
    <dbReference type="NCBI Taxonomy" id="1051891"/>
    <lineage>
        <taxon>Eukaryota</taxon>
        <taxon>Fungi</taxon>
        <taxon>Dikarya</taxon>
        <taxon>Basidiomycota</taxon>
        <taxon>Agaricomycotina</taxon>
        <taxon>Agaricomycetes</taxon>
        <taxon>Cantharellales</taxon>
        <taxon>Tulasnellaceae</taxon>
        <taxon>Tulasnella</taxon>
    </lineage>
</organism>
<gene>
    <name evidence="2" type="ORF">M407DRAFT_140486</name>
</gene>
<keyword evidence="3" id="KW-1185">Reference proteome</keyword>
<reference evidence="3" key="2">
    <citation type="submission" date="2015-01" db="EMBL/GenBank/DDBJ databases">
        <title>Evolutionary Origins and Diversification of the Mycorrhizal Mutualists.</title>
        <authorList>
            <consortium name="DOE Joint Genome Institute"/>
            <consortium name="Mycorrhizal Genomics Consortium"/>
            <person name="Kohler A."/>
            <person name="Kuo A."/>
            <person name="Nagy L.G."/>
            <person name="Floudas D."/>
            <person name="Copeland A."/>
            <person name="Barry K.W."/>
            <person name="Cichocki N."/>
            <person name="Veneault-Fourrey C."/>
            <person name="LaButti K."/>
            <person name="Lindquist E.A."/>
            <person name="Lipzen A."/>
            <person name="Lundell T."/>
            <person name="Morin E."/>
            <person name="Murat C."/>
            <person name="Riley R."/>
            <person name="Ohm R."/>
            <person name="Sun H."/>
            <person name="Tunlid A."/>
            <person name="Henrissat B."/>
            <person name="Grigoriev I.V."/>
            <person name="Hibbett D.S."/>
            <person name="Martin F."/>
        </authorList>
    </citation>
    <scope>NUCLEOTIDE SEQUENCE [LARGE SCALE GENOMIC DNA]</scope>
    <source>
        <strain evidence="3">MUT 4182</strain>
    </source>
</reference>
<reference evidence="2 3" key="1">
    <citation type="submission" date="2014-04" db="EMBL/GenBank/DDBJ databases">
        <authorList>
            <consortium name="DOE Joint Genome Institute"/>
            <person name="Kuo A."/>
            <person name="Girlanda M."/>
            <person name="Perotto S."/>
            <person name="Kohler A."/>
            <person name="Nagy L.G."/>
            <person name="Floudas D."/>
            <person name="Copeland A."/>
            <person name="Barry K.W."/>
            <person name="Cichocki N."/>
            <person name="Veneault-Fourrey C."/>
            <person name="LaButti K."/>
            <person name="Lindquist E.A."/>
            <person name="Lipzen A."/>
            <person name="Lundell T."/>
            <person name="Morin E."/>
            <person name="Murat C."/>
            <person name="Sun H."/>
            <person name="Tunlid A."/>
            <person name="Henrissat B."/>
            <person name="Grigoriev I.V."/>
            <person name="Hibbett D.S."/>
            <person name="Martin F."/>
            <person name="Nordberg H.P."/>
            <person name="Cantor M.N."/>
            <person name="Hua S.X."/>
        </authorList>
    </citation>
    <scope>NUCLEOTIDE SEQUENCE [LARGE SCALE GENOMIC DNA]</scope>
    <source>
        <strain evidence="2 3">MUT 4182</strain>
    </source>
</reference>
<accession>A0A0C3Q8N2</accession>
<dbReference type="EMBL" id="KN823186">
    <property type="protein sequence ID" value="KIO20139.1"/>
    <property type="molecule type" value="Genomic_DNA"/>
</dbReference>